<evidence type="ECO:0000256" key="4">
    <source>
        <dbReference type="ARBA" id="ARBA00023163"/>
    </source>
</evidence>
<feature type="domain" description="HTH lysR-type" evidence="5">
    <location>
        <begin position="2"/>
        <end position="58"/>
    </location>
</feature>
<dbReference type="InterPro" id="IPR036390">
    <property type="entry name" value="WH_DNA-bd_sf"/>
</dbReference>
<dbReference type="InterPro" id="IPR005119">
    <property type="entry name" value="LysR_subst-bd"/>
</dbReference>
<name>A0ABV6DD12_9HYPH</name>
<evidence type="ECO:0000313" key="7">
    <source>
        <dbReference type="Proteomes" id="UP001589755"/>
    </source>
</evidence>
<protein>
    <submittedName>
        <fullName evidence="6">LysR family transcriptional regulator ArgP</fullName>
    </submittedName>
</protein>
<dbReference type="PROSITE" id="PS50931">
    <property type="entry name" value="HTH_LYSR"/>
    <property type="match status" value="1"/>
</dbReference>
<keyword evidence="4" id="KW-0804">Transcription</keyword>
<sequence length="305" mass="33721">MLDYPALRAVATVVQTGSFEKAARVLNVTPSAVSQRVKQLEERLGVVLVVRGNPCTATAKGELLCRHVEHVGMLESELYQSLPALAGRETPQKVTIHVATNADSLGTWFLKAAARFSRQSAYLLNIAVDDQDHTAEWLQRGRVLAAVTSLDRLVAGCRRIFLGALRYHATASPDFFAQYFAEGVSKQSLARAPALTFNQKDRLQAQWIAQAFREELSHPTHWLPSTQAFVEACRTGMGWGLNPRELVKNDLESGRLVELIPGLGLDVPLYWQVNRLAADRLEGLTKEIVATARRDLVQRTPQADG</sequence>
<dbReference type="PANTHER" id="PTHR30579">
    <property type="entry name" value="TRANSCRIPTIONAL REGULATOR"/>
    <property type="match status" value="1"/>
</dbReference>
<evidence type="ECO:0000256" key="2">
    <source>
        <dbReference type="ARBA" id="ARBA00023015"/>
    </source>
</evidence>
<evidence type="ECO:0000313" key="6">
    <source>
        <dbReference type="EMBL" id="MFC0210537.1"/>
    </source>
</evidence>
<dbReference type="Pfam" id="PF00126">
    <property type="entry name" value="HTH_1"/>
    <property type="match status" value="1"/>
</dbReference>
<dbReference type="Gene3D" id="3.40.190.290">
    <property type="match status" value="1"/>
</dbReference>
<dbReference type="Proteomes" id="UP001589755">
    <property type="component" value="Unassembled WGS sequence"/>
</dbReference>
<reference evidence="6 7" key="1">
    <citation type="submission" date="2024-09" db="EMBL/GenBank/DDBJ databases">
        <authorList>
            <person name="Sun Q."/>
            <person name="Mori K."/>
        </authorList>
    </citation>
    <scope>NUCLEOTIDE SEQUENCE [LARGE SCALE GENOMIC DNA]</scope>
    <source>
        <strain evidence="6 7">CCM 8543</strain>
    </source>
</reference>
<organism evidence="6 7">
    <name type="scientific">Chelativorans intermedius</name>
    <dbReference type="NCBI Taxonomy" id="515947"/>
    <lineage>
        <taxon>Bacteria</taxon>
        <taxon>Pseudomonadati</taxon>
        <taxon>Pseudomonadota</taxon>
        <taxon>Alphaproteobacteria</taxon>
        <taxon>Hyphomicrobiales</taxon>
        <taxon>Phyllobacteriaceae</taxon>
        <taxon>Chelativorans</taxon>
    </lineage>
</organism>
<keyword evidence="7" id="KW-1185">Reference proteome</keyword>
<comment type="caution">
    <text evidence="6">The sequence shown here is derived from an EMBL/GenBank/DDBJ whole genome shotgun (WGS) entry which is preliminary data.</text>
</comment>
<dbReference type="InterPro" id="IPR036388">
    <property type="entry name" value="WH-like_DNA-bd_sf"/>
</dbReference>
<dbReference type="RefSeq" id="WP_261522803.1">
    <property type="nucleotide sequence ID" value="NZ_JAODNW010000044.1"/>
</dbReference>
<dbReference type="NCBIfam" id="TIGR03298">
    <property type="entry name" value="argP"/>
    <property type="match status" value="1"/>
</dbReference>
<dbReference type="PANTHER" id="PTHR30579:SF2">
    <property type="entry name" value="HTH-TYPE TRANSCRIPTIONAL REGULATOR ARGP"/>
    <property type="match status" value="1"/>
</dbReference>
<dbReference type="SUPFAM" id="SSF53850">
    <property type="entry name" value="Periplasmic binding protein-like II"/>
    <property type="match status" value="1"/>
</dbReference>
<dbReference type="InterPro" id="IPR050176">
    <property type="entry name" value="LTTR"/>
</dbReference>
<dbReference type="PRINTS" id="PR00039">
    <property type="entry name" value="HTHLYSR"/>
</dbReference>
<dbReference type="Pfam" id="PF03466">
    <property type="entry name" value="LysR_substrate"/>
    <property type="match status" value="1"/>
</dbReference>
<dbReference type="InterPro" id="IPR000847">
    <property type="entry name" value="LysR_HTH_N"/>
</dbReference>
<dbReference type="EMBL" id="JBHLXD010000060">
    <property type="protein sequence ID" value="MFC0210537.1"/>
    <property type="molecule type" value="Genomic_DNA"/>
</dbReference>
<dbReference type="NCBIfam" id="NF002964">
    <property type="entry name" value="PRK03635.1"/>
    <property type="match status" value="1"/>
</dbReference>
<keyword evidence="2" id="KW-0805">Transcription regulation</keyword>
<dbReference type="SUPFAM" id="SSF46785">
    <property type="entry name" value="Winged helix' DNA-binding domain"/>
    <property type="match status" value="1"/>
</dbReference>
<gene>
    <name evidence="6" type="ORF">ACFFJ2_19290</name>
</gene>
<dbReference type="InterPro" id="IPR017685">
    <property type="entry name" value="ArgP"/>
</dbReference>
<dbReference type="Gene3D" id="1.10.10.10">
    <property type="entry name" value="Winged helix-like DNA-binding domain superfamily/Winged helix DNA-binding domain"/>
    <property type="match status" value="1"/>
</dbReference>
<dbReference type="NCBIfam" id="NF009888">
    <property type="entry name" value="PRK13348.1"/>
    <property type="match status" value="1"/>
</dbReference>
<keyword evidence="3" id="KW-0238">DNA-binding</keyword>
<evidence type="ECO:0000256" key="1">
    <source>
        <dbReference type="ARBA" id="ARBA00009437"/>
    </source>
</evidence>
<evidence type="ECO:0000256" key="3">
    <source>
        <dbReference type="ARBA" id="ARBA00023125"/>
    </source>
</evidence>
<accession>A0ABV6DD12</accession>
<proteinExistence type="inferred from homology"/>
<evidence type="ECO:0000259" key="5">
    <source>
        <dbReference type="PROSITE" id="PS50931"/>
    </source>
</evidence>
<comment type="similarity">
    <text evidence="1">Belongs to the LysR transcriptional regulatory family.</text>
</comment>